<feature type="transmembrane region" description="Helical" evidence="10">
    <location>
        <begin position="69"/>
        <end position="95"/>
    </location>
</feature>
<dbReference type="Proteomes" id="UP000321389">
    <property type="component" value="Chromosome"/>
</dbReference>
<evidence type="ECO:0000313" key="12">
    <source>
        <dbReference type="Proteomes" id="UP000321389"/>
    </source>
</evidence>
<evidence type="ECO:0000256" key="4">
    <source>
        <dbReference type="ARBA" id="ARBA00022989"/>
    </source>
</evidence>
<dbReference type="KEGG" id="niy:FQ775_02160"/>
<dbReference type="GO" id="GO:0034707">
    <property type="term" value="C:chloride channel complex"/>
    <property type="evidence" value="ECO:0007669"/>
    <property type="project" value="UniProtKB-KW"/>
</dbReference>
<dbReference type="Pfam" id="PF00654">
    <property type="entry name" value="Voltage_CLC"/>
    <property type="match status" value="1"/>
</dbReference>
<dbReference type="InterPro" id="IPR001807">
    <property type="entry name" value="ClC"/>
</dbReference>
<evidence type="ECO:0000256" key="3">
    <source>
        <dbReference type="ARBA" id="ARBA00022692"/>
    </source>
</evidence>
<keyword evidence="4 10" id="KW-1133">Transmembrane helix</keyword>
<evidence type="ECO:0000256" key="7">
    <source>
        <dbReference type="ARBA" id="ARBA00023173"/>
    </source>
</evidence>
<feature type="transmembrane region" description="Helical" evidence="10">
    <location>
        <begin position="318"/>
        <end position="340"/>
    </location>
</feature>
<feature type="transmembrane region" description="Helical" evidence="10">
    <location>
        <begin position="208"/>
        <end position="227"/>
    </location>
</feature>
<dbReference type="Gene3D" id="1.10.3080.10">
    <property type="entry name" value="Clc chloride channel"/>
    <property type="match status" value="1"/>
</dbReference>
<dbReference type="InterPro" id="IPR050368">
    <property type="entry name" value="ClC-type_chloride_channel"/>
</dbReference>
<evidence type="ECO:0000313" key="11">
    <source>
        <dbReference type="EMBL" id="QDY99267.1"/>
    </source>
</evidence>
<dbReference type="CDD" id="cd00400">
    <property type="entry name" value="Voltage_gated_ClC"/>
    <property type="match status" value="1"/>
</dbReference>
<dbReference type="SUPFAM" id="SSF81340">
    <property type="entry name" value="Clc chloride channel"/>
    <property type="match status" value="1"/>
</dbReference>
<evidence type="ECO:0000256" key="2">
    <source>
        <dbReference type="ARBA" id="ARBA00022448"/>
    </source>
</evidence>
<dbReference type="AlphaFoldDB" id="A0A5B8KUP4"/>
<gene>
    <name evidence="11" type="ORF">FQ775_02160</name>
</gene>
<feature type="transmembrane region" description="Helical" evidence="10">
    <location>
        <begin position="346"/>
        <end position="366"/>
    </location>
</feature>
<proteinExistence type="predicted"/>
<reference evidence="11" key="1">
    <citation type="submission" date="2020-04" db="EMBL/GenBank/DDBJ databases">
        <title>Nitratireductor sp. nov. isolated from mangrove soil.</title>
        <authorList>
            <person name="Ye Y."/>
        </authorList>
    </citation>
    <scope>NUCLEOTIDE SEQUENCE</scope>
    <source>
        <strain evidence="11">SY7</strain>
    </source>
</reference>
<dbReference type="PRINTS" id="PR00762">
    <property type="entry name" value="CLCHANNEL"/>
</dbReference>
<evidence type="ECO:0000256" key="6">
    <source>
        <dbReference type="ARBA" id="ARBA00023136"/>
    </source>
</evidence>
<evidence type="ECO:0000256" key="10">
    <source>
        <dbReference type="SAM" id="Phobius"/>
    </source>
</evidence>
<keyword evidence="8" id="KW-0868">Chloride</keyword>
<organism evidence="11 12">
    <name type="scientific">Nitratireductor mangrovi</name>
    <dbReference type="NCBI Taxonomy" id="2599600"/>
    <lineage>
        <taxon>Bacteria</taxon>
        <taxon>Pseudomonadati</taxon>
        <taxon>Pseudomonadota</taxon>
        <taxon>Alphaproteobacteria</taxon>
        <taxon>Hyphomicrobiales</taxon>
        <taxon>Phyllobacteriaceae</taxon>
        <taxon>Nitratireductor</taxon>
    </lineage>
</organism>
<comment type="subcellular location">
    <subcellularLocation>
        <location evidence="1">Membrane</location>
        <topology evidence="1">Multi-pass membrane protein</topology>
    </subcellularLocation>
</comment>
<evidence type="ECO:0000256" key="5">
    <source>
        <dbReference type="ARBA" id="ARBA00023065"/>
    </source>
</evidence>
<dbReference type="OrthoDB" id="9767361at2"/>
<feature type="transmembrane region" description="Helical" evidence="10">
    <location>
        <begin position="409"/>
        <end position="431"/>
    </location>
</feature>
<feature type="transmembrane region" description="Helical" evidence="10">
    <location>
        <begin position="30"/>
        <end position="49"/>
    </location>
</feature>
<feature type="transmembrane region" description="Helical" evidence="10">
    <location>
        <begin position="248"/>
        <end position="270"/>
    </location>
</feature>
<evidence type="ECO:0000256" key="8">
    <source>
        <dbReference type="ARBA" id="ARBA00023214"/>
    </source>
</evidence>
<keyword evidence="12" id="KW-1185">Reference proteome</keyword>
<keyword evidence="7" id="KW-0869">Chloride channel</keyword>
<accession>A0A5B8KUP4</accession>
<feature type="transmembrane region" description="Helical" evidence="10">
    <location>
        <begin position="378"/>
        <end position="403"/>
    </location>
</feature>
<keyword evidence="2" id="KW-0813">Transport</keyword>
<dbReference type="PANTHER" id="PTHR43427">
    <property type="entry name" value="CHLORIDE CHANNEL PROTEIN CLC-E"/>
    <property type="match status" value="1"/>
</dbReference>
<sequence length="543" mass="57154">MNDATRRAMNALQGWVEPNWREFRRERQPFVLILALAIGLGAGVAAILFRELIGFAQFFWLGTRSEQTLTAAAAMPWWVILLGPIGGGLVVGLMLRRISARRAGGVADVIEARAYTGRKLSVSDGLWSALVSGISVGTGASAGREGPIVHLGAMLGGVISRRAALPEWCRRTLLSAGVASAVAASFNAPFAGVLFAHEVVLGHYALRSFVPIMIASTAGSVLSRLWFGPDASFSVPAYAVASYWEFPAFVLLGLVCAAVAILFQLALFIADFAARRIDMPLWLRPAAGGVMVGAIGVFFPHVLGVGYEVTDLALSGQLPLLLALALIVLKTVATAISLAARFGGGVFAPAMVVGALTGSAFGLMASSVFPDMASSGGLYAMLGMGAVAGAVFGAPISTAMIVFELTGGYALAIALLLTVAVAQGAIQALHGHSWFQWQLRMRGLDVREGPHKPLGASVQVMDFMEPLAADAEPVTYDPERGVPALKPTDTLDSALRLLDQGGHDRLPVISPSDTTRVIAWASHVAALRHFNRALVQASVEEHR</sequence>
<feature type="transmembrane region" description="Helical" evidence="10">
    <location>
        <begin position="282"/>
        <end position="306"/>
    </location>
</feature>
<evidence type="ECO:0000256" key="9">
    <source>
        <dbReference type="ARBA" id="ARBA00023303"/>
    </source>
</evidence>
<keyword evidence="9" id="KW-0407">Ion channel</keyword>
<dbReference type="EMBL" id="CP042301">
    <property type="protein sequence ID" value="QDY99267.1"/>
    <property type="molecule type" value="Genomic_DNA"/>
</dbReference>
<keyword evidence="3 10" id="KW-0812">Transmembrane</keyword>
<dbReference type="InterPro" id="IPR014743">
    <property type="entry name" value="Cl-channel_core"/>
</dbReference>
<protein>
    <submittedName>
        <fullName evidence="11">Chloride channel protein</fullName>
    </submittedName>
</protein>
<evidence type="ECO:0000256" key="1">
    <source>
        <dbReference type="ARBA" id="ARBA00004141"/>
    </source>
</evidence>
<name>A0A5B8KUP4_9HYPH</name>
<dbReference type="PANTHER" id="PTHR43427:SF6">
    <property type="entry name" value="CHLORIDE CHANNEL PROTEIN CLC-E"/>
    <property type="match status" value="1"/>
</dbReference>
<dbReference type="GO" id="GO:0005254">
    <property type="term" value="F:chloride channel activity"/>
    <property type="evidence" value="ECO:0007669"/>
    <property type="project" value="UniProtKB-KW"/>
</dbReference>
<keyword evidence="5" id="KW-0406">Ion transport</keyword>
<keyword evidence="6 10" id="KW-0472">Membrane</keyword>
<dbReference type="RefSeq" id="WP_146297917.1">
    <property type="nucleotide sequence ID" value="NZ_CP042301.2"/>
</dbReference>